<reference evidence="3 4" key="1">
    <citation type="journal article" date="2016" name="Proc. Natl. Acad. Sci. U.S.A.">
        <title>Comparative genomics of biotechnologically important yeasts.</title>
        <authorList>
            <person name="Riley R."/>
            <person name="Haridas S."/>
            <person name="Wolfe K.H."/>
            <person name="Lopes M.R."/>
            <person name="Hittinger C.T."/>
            <person name="Goeker M."/>
            <person name="Salamov A.A."/>
            <person name="Wisecaver J.H."/>
            <person name="Long T.M."/>
            <person name="Calvey C.H."/>
            <person name="Aerts A.L."/>
            <person name="Barry K.W."/>
            <person name="Choi C."/>
            <person name="Clum A."/>
            <person name="Coughlan A.Y."/>
            <person name="Deshpande S."/>
            <person name="Douglass A.P."/>
            <person name="Hanson S.J."/>
            <person name="Klenk H.-P."/>
            <person name="LaButti K.M."/>
            <person name="Lapidus A."/>
            <person name="Lindquist E.A."/>
            <person name="Lipzen A.M."/>
            <person name="Meier-Kolthoff J.P."/>
            <person name="Ohm R.A."/>
            <person name="Otillar R.P."/>
            <person name="Pangilinan J.L."/>
            <person name="Peng Y."/>
            <person name="Rokas A."/>
            <person name="Rosa C.A."/>
            <person name="Scheuner C."/>
            <person name="Sibirny A.A."/>
            <person name="Slot J.C."/>
            <person name="Stielow J.B."/>
            <person name="Sun H."/>
            <person name="Kurtzman C.P."/>
            <person name="Blackwell M."/>
            <person name="Grigoriev I.V."/>
            <person name="Jeffries T.W."/>
        </authorList>
    </citation>
    <scope>NUCLEOTIDE SEQUENCE [LARGE SCALE GENOMIC DNA]</scope>
    <source>
        <strain evidence="4">ATCC 58044 / CBS 1984 / NCYC 433 / NRRL Y-366-8</strain>
    </source>
</reference>
<feature type="compositionally biased region" description="Acidic residues" evidence="1">
    <location>
        <begin position="810"/>
        <end position="819"/>
    </location>
</feature>
<dbReference type="AlphaFoldDB" id="A0A1E3P3T6"/>
<feature type="compositionally biased region" description="Low complexity" evidence="1">
    <location>
        <begin position="289"/>
        <end position="298"/>
    </location>
</feature>
<evidence type="ECO:0000256" key="1">
    <source>
        <dbReference type="SAM" id="MobiDB-lite"/>
    </source>
</evidence>
<dbReference type="STRING" id="683960.A0A1E3P3T6"/>
<evidence type="ECO:0000313" key="4">
    <source>
        <dbReference type="Proteomes" id="UP000094112"/>
    </source>
</evidence>
<feature type="signal peptide" evidence="2">
    <location>
        <begin position="1"/>
        <end position="20"/>
    </location>
</feature>
<gene>
    <name evidence="3" type="ORF">WICANDRAFT_104983</name>
</gene>
<name>A0A1E3P3T6_WICAA</name>
<keyword evidence="2" id="KW-0732">Signal</keyword>
<organism evidence="3 4">
    <name type="scientific">Wickerhamomyces anomalus (strain ATCC 58044 / CBS 1984 / NCYC 433 / NRRL Y-366-8)</name>
    <name type="common">Yeast</name>
    <name type="synonym">Hansenula anomala</name>
    <dbReference type="NCBI Taxonomy" id="683960"/>
    <lineage>
        <taxon>Eukaryota</taxon>
        <taxon>Fungi</taxon>
        <taxon>Dikarya</taxon>
        <taxon>Ascomycota</taxon>
        <taxon>Saccharomycotina</taxon>
        <taxon>Saccharomycetes</taxon>
        <taxon>Phaffomycetales</taxon>
        <taxon>Wickerhamomycetaceae</taxon>
        <taxon>Wickerhamomyces</taxon>
    </lineage>
</organism>
<feature type="region of interest" description="Disordered" evidence="1">
    <location>
        <begin position="281"/>
        <end position="368"/>
    </location>
</feature>
<feature type="region of interest" description="Disordered" evidence="1">
    <location>
        <begin position="765"/>
        <end position="842"/>
    </location>
</feature>
<feature type="compositionally biased region" description="Acidic residues" evidence="1">
    <location>
        <begin position="790"/>
        <end position="803"/>
    </location>
</feature>
<protein>
    <recommendedName>
        <fullName evidence="5">Outer spore wall assembly protein SHE10</fullName>
    </recommendedName>
</protein>
<proteinExistence type="predicted"/>
<dbReference type="Proteomes" id="UP000094112">
    <property type="component" value="Unassembled WGS sequence"/>
</dbReference>
<dbReference type="RefSeq" id="XP_019039165.1">
    <property type="nucleotide sequence ID" value="XM_019180432.1"/>
</dbReference>
<keyword evidence="4" id="KW-1185">Reference proteome</keyword>
<dbReference type="OrthoDB" id="3260408at2759"/>
<evidence type="ECO:0000256" key="2">
    <source>
        <dbReference type="SAM" id="SignalP"/>
    </source>
</evidence>
<evidence type="ECO:0000313" key="3">
    <source>
        <dbReference type="EMBL" id="ODQ59958.1"/>
    </source>
</evidence>
<accession>A0A1E3P3T6</accession>
<dbReference type="GeneID" id="30197678"/>
<sequence length="842" mass="95564">MGSFVKKVLLLGILSYLVFLTVDFSAPEIQAVRSQVDSSFTHIKSHKYYNDYVIPAQSQLEPFLTNVNTKYISPSYSKATGVAAGKYKVYLSKHVDNVVDKVVNSPVFDKIIVYKPQLVKYYQLVEEKAKFFNTLAVRYTLIGFSKLIEQTTLLRAKACEHYKLTKPLVIDFYNNKAIPFSKSTQSKSMKSIAIARVQAAKHFKLIKLHVFEIYAKHVAPFYHSKVLPLIKPSYDKYLKEHVDFIISQAIKYYNLFRVEQIISLSHKCYSSAYEQIIKYGNSDSSNQESDSTAATSDSPTDFEEETEVPTLEITPEEEASTEAKEAIISDEPSQTETETETFAETATVSSYGSFSESTEDSLETKAAQEENAELTLSLADEITAWRNFIDVTVENIFKNFDKSIRELELEQLGEAKPHISKLLSNLSQTSNMDYAYINRVIYDINSTTVILENDEEAELDMSGKLIDHKISRQEFRELLAEKSESLKYLADQINVELKKHVADIEDNLEIERKLIVDIFEEFAEVSINEFSKKMMYSTFSNTFKKIDQEGLQDDDENFSDWREYVKAKNYLIKKREELIAKKPDFELINKLISEVAFTMKTLEQDSGNGFAILRAKANLAFQAREARERAEEAAIEAGEEITMTYLKTKTATIGDDGIVTDPKETEEVKVDTPVKYFVELSHEAVSQETKVDEPVKSFVQLSQETEESHETKVDTPERVVVQLSQESKATTQTAIVDAPVRSYAQPEDVETPLNEEEDLVEAVNEAAETDKVTPPEPVEPVGGIQQPIVDEAEPESEPSDEEIVEHQPDSEENEPEEDIVEHQPDSVEEDETPIPEDTPEPE</sequence>
<feature type="chain" id="PRO_5009133648" description="Outer spore wall assembly protein SHE10" evidence="2">
    <location>
        <begin position="21"/>
        <end position="842"/>
    </location>
</feature>
<feature type="compositionally biased region" description="Acidic residues" evidence="1">
    <location>
        <begin position="826"/>
        <end position="842"/>
    </location>
</feature>
<evidence type="ECO:0008006" key="5">
    <source>
        <dbReference type="Google" id="ProtNLM"/>
    </source>
</evidence>
<dbReference type="EMBL" id="KV454210">
    <property type="protein sequence ID" value="ODQ59958.1"/>
    <property type="molecule type" value="Genomic_DNA"/>
</dbReference>